<accession>A0A6B0UKD2</accession>
<organism evidence="1">
    <name type="scientific">Ixodes ricinus</name>
    <name type="common">Common tick</name>
    <name type="synonym">Acarus ricinus</name>
    <dbReference type="NCBI Taxonomy" id="34613"/>
    <lineage>
        <taxon>Eukaryota</taxon>
        <taxon>Metazoa</taxon>
        <taxon>Ecdysozoa</taxon>
        <taxon>Arthropoda</taxon>
        <taxon>Chelicerata</taxon>
        <taxon>Arachnida</taxon>
        <taxon>Acari</taxon>
        <taxon>Parasitiformes</taxon>
        <taxon>Ixodida</taxon>
        <taxon>Ixodoidea</taxon>
        <taxon>Ixodidae</taxon>
        <taxon>Ixodinae</taxon>
        <taxon>Ixodes</taxon>
    </lineage>
</organism>
<evidence type="ECO:0000313" key="1">
    <source>
        <dbReference type="EMBL" id="MXU90217.1"/>
    </source>
</evidence>
<sequence length="113" mass="13310">MGIEKWSFFLFIQSYILVAKHLCKQIVLWVMVQGGNRALWSKPEVHIWFLILLTEATICWNTDVISQFRYLIKYLMLSQIANLRVSTLFLEYVSVNESRDCHQLLRPGFVSVL</sequence>
<dbReference type="AlphaFoldDB" id="A0A6B0UKD2"/>
<name>A0A6B0UKD2_IXORI</name>
<proteinExistence type="predicted"/>
<dbReference type="EMBL" id="GIFC01008134">
    <property type="protein sequence ID" value="MXU90217.1"/>
    <property type="molecule type" value="Transcribed_RNA"/>
</dbReference>
<protein>
    <submittedName>
        <fullName evidence="1">Putative secreted protein</fullName>
    </submittedName>
</protein>
<reference evidence="1" key="1">
    <citation type="submission" date="2019-12" db="EMBL/GenBank/DDBJ databases">
        <title>An insight into the sialome of adult female Ixodes ricinus ticks feeding for 6 days.</title>
        <authorList>
            <person name="Perner J."/>
            <person name="Ribeiro J.M.C."/>
        </authorList>
    </citation>
    <scope>NUCLEOTIDE SEQUENCE</scope>
    <source>
        <strain evidence="1">Semi-engorged</strain>
        <tissue evidence="1">Salivary glands</tissue>
    </source>
</reference>